<accession>A0A0A9E4V5</accession>
<organism evidence="1">
    <name type="scientific">Arundo donax</name>
    <name type="common">Giant reed</name>
    <name type="synonym">Donax arundinaceus</name>
    <dbReference type="NCBI Taxonomy" id="35708"/>
    <lineage>
        <taxon>Eukaryota</taxon>
        <taxon>Viridiplantae</taxon>
        <taxon>Streptophyta</taxon>
        <taxon>Embryophyta</taxon>
        <taxon>Tracheophyta</taxon>
        <taxon>Spermatophyta</taxon>
        <taxon>Magnoliopsida</taxon>
        <taxon>Liliopsida</taxon>
        <taxon>Poales</taxon>
        <taxon>Poaceae</taxon>
        <taxon>PACMAD clade</taxon>
        <taxon>Arundinoideae</taxon>
        <taxon>Arundineae</taxon>
        <taxon>Arundo</taxon>
    </lineage>
</organism>
<reference evidence="1" key="2">
    <citation type="journal article" date="2015" name="Data Brief">
        <title>Shoot transcriptome of the giant reed, Arundo donax.</title>
        <authorList>
            <person name="Barrero R.A."/>
            <person name="Guerrero F.D."/>
            <person name="Moolhuijzen P."/>
            <person name="Goolsby J.A."/>
            <person name="Tidwell J."/>
            <person name="Bellgard S.E."/>
            <person name="Bellgard M.I."/>
        </authorList>
    </citation>
    <scope>NUCLEOTIDE SEQUENCE</scope>
    <source>
        <tissue evidence="1">Shoot tissue taken approximately 20 cm above the soil surface</tissue>
    </source>
</reference>
<evidence type="ECO:0000313" key="1">
    <source>
        <dbReference type="EMBL" id="JAD92930.1"/>
    </source>
</evidence>
<dbReference type="AlphaFoldDB" id="A0A0A9E4V5"/>
<protein>
    <submittedName>
        <fullName evidence="1">Uncharacterized protein</fullName>
    </submittedName>
</protein>
<name>A0A0A9E4V5_ARUDO</name>
<reference evidence="1" key="1">
    <citation type="submission" date="2014-09" db="EMBL/GenBank/DDBJ databases">
        <authorList>
            <person name="Magalhaes I.L.F."/>
            <person name="Oliveira U."/>
            <person name="Santos F.R."/>
            <person name="Vidigal T.H.D.A."/>
            <person name="Brescovit A.D."/>
            <person name="Santos A.J."/>
        </authorList>
    </citation>
    <scope>NUCLEOTIDE SEQUENCE</scope>
    <source>
        <tissue evidence="1">Shoot tissue taken approximately 20 cm above the soil surface</tissue>
    </source>
</reference>
<sequence>MSLREKLSRPSPPSQNILALPALEDRHPKYDCPVDNNNMQLSLSRSNPLSQEIMALPAPGHYLNRRILPRDYVNVPVGPAGLFRLPTDSFPRNEMASSDGYGSRFTLTATSQLHISSSYPAHHIMSAPSFSQYGSGFSPDTYYDPHGSMLLPMPTADGCSIPVSDFRIGGGSFIPEVQRPGNDFRRVMPSGNAGMHFQYGHD</sequence>
<proteinExistence type="predicted"/>
<dbReference type="EMBL" id="GBRH01204965">
    <property type="protein sequence ID" value="JAD92930.1"/>
    <property type="molecule type" value="Transcribed_RNA"/>
</dbReference>